<evidence type="ECO:0000313" key="2">
    <source>
        <dbReference type="Proteomes" id="UP001374952"/>
    </source>
</evidence>
<protein>
    <submittedName>
        <fullName evidence="1">DsbA family protein</fullName>
    </submittedName>
</protein>
<accession>A0ACC6QZB9</accession>
<reference evidence="1" key="1">
    <citation type="submission" date="2024-02" db="EMBL/GenBank/DDBJ databases">
        <title>Bacteria isolated from the canopy kelp, Nereocystis luetkeana.</title>
        <authorList>
            <person name="Pfister C.A."/>
            <person name="Younker I.T."/>
            <person name="Light S.H."/>
        </authorList>
    </citation>
    <scope>NUCLEOTIDE SEQUENCE</scope>
    <source>
        <strain evidence="1">TN.2.01</strain>
    </source>
</reference>
<organism evidence="1 2">
    <name type="scientific">Pseudoalteromonas undina</name>
    <dbReference type="NCBI Taxonomy" id="43660"/>
    <lineage>
        <taxon>Bacteria</taxon>
        <taxon>Pseudomonadati</taxon>
        <taxon>Pseudomonadota</taxon>
        <taxon>Gammaproteobacteria</taxon>
        <taxon>Alteromonadales</taxon>
        <taxon>Pseudoalteromonadaceae</taxon>
        <taxon>Pseudoalteromonas</taxon>
    </lineage>
</organism>
<name>A0ACC6QZB9_9GAMM</name>
<gene>
    <name evidence="1" type="ORF">V6250_02170</name>
</gene>
<proteinExistence type="predicted"/>
<evidence type="ECO:0000313" key="1">
    <source>
        <dbReference type="EMBL" id="MEL0602953.1"/>
    </source>
</evidence>
<keyword evidence="2" id="KW-1185">Reference proteome</keyword>
<dbReference type="EMBL" id="JBAKAX010000001">
    <property type="protein sequence ID" value="MEL0602953.1"/>
    <property type="molecule type" value="Genomic_DNA"/>
</dbReference>
<sequence length="212" mass="23522">MSKNKFIIIYDTYCGWCYGAAPIFDALLESGANVEVLHRHLFQGANAPRMRDGKGDYIVDMDARIAQLTGQQFSEIYTRNVIRSKVEVLDSSYSALAAALVHDQGAEKEFSLRRRLEKLRFVAGTSAQDKQAVTNALVDEGVDYDQAVQLDHPSNTKKAQSISQRAVELMRLVGSAGVPTILQVKDKKIEQVDHSAFYGRPELILSLLETSA</sequence>
<comment type="caution">
    <text evidence="1">The sequence shown here is derived from an EMBL/GenBank/DDBJ whole genome shotgun (WGS) entry which is preliminary data.</text>
</comment>
<dbReference type="Proteomes" id="UP001374952">
    <property type="component" value="Unassembled WGS sequence"/>
</dbReference>